<dbReference type="EMBL" id="CP151407">
    <property type="protein sequence ID" value="WZJ23521.1"/>
    <property type="molecule type" value="Genomic_DNA"/>
</dbReference>
<proteinExistence type="predicted"/>
<sequence length="138" mass="14903">MTSSKFPRPPILTPEEKAARLSSPEAAEFAAGTAFPHASDAVRQELNPTPTPTPTPTTARKKNVKPWVGLSSKHSKQKPFRMPENEAAMLDYVAGTTFGETVQSVTLAGVRAIVVKLLNEQGIRAHIDKQNGSIVVEE</sequence>
<feature type="region of interest" description="Disordered" evidence="1">
    <location>
        <begin position="1"/>
        <end position="82"/>
    </location>
</feature>
<protein>
    <submittedName>
        <fullName evidence="2">Uncharacterized protein</fullName>
    </submittedName>
</protein>
<evidence type="ECO:0000313" key="2">
    <source>
        <dbReference type="EMBL" id="WZJ23521.1"/>
    </source>
</evidence>
<evidence type="ECO:0000256" key="1">
    <source>
        <dbReference type="SAM" id="MobiDB-lite"/>
    </source>
</evidence>
<dbReference type="RefSeq" id="WP_341744833.1">
    <property type="nucleotide sequence ID" value="NZ_CP151407.1"/>
</dbReference>
<reference evidence="2 3" key="1">
    <citation type="submission" date="2024-04" db="EMBL/GenBank/DDBJ databases">
        <title>Dissimilatory iodate-reducing microorganisms contribute to the enrichment of iodine in groundwater.</title>
        <authorList>
            <person name="Jiang Z."/>
        </authorList>
    </citation>
    <scope>NUCLEOTIDE SEQUENCE [LARGE SCALE GENOMIC DNA]</scope>
    <source>
        <strain evidence="2 3">NCP973</strain>
        <plasmid evidence="2 3">unnamed1</plasmid>
    </source>
</reference>
<organism evidence="2 3">
    <name type="scientific">Azonexus hydrophilus</name>
    <dbReference type="NCBI Taxonomy" id="418702"/>
    <lineage>
        <taxon>Bacteria</taxon>
        <taxon>Pseudomonadati</taxon>
        <taxon>Pseudomonadota</taxon>
        <taxon>Betaproteobacteria</taxon>
        <taxon>Rhodocyclales</taxon>
        <taxon>Azonexaceae</taxon>
        <taxon>Azonexus</taxon>
    </lineage>
</organism>
<gene>
    <name evidence="2" type="ORF">AADV58_17340</name>
</gene>
<keyword evidence="3" id="KW-1185">Reference proteome</keyword>
<evidence type="ECO:0000313" key="3">
    <source>
        <dbReference type="Proteomes" id="UP001479520"/>
    </source>
</evidence>
<keyword evidence="2" id="KW-0614">Plasmid</keyword>
<name>A0ABZ2XLM1_9RHOO</name>
<dbReference type="Proteomes" id="UP001479520">
    <property type="component" value="Plasmid unnamed1"/>
</dbReference>
<geneLocation type="plasmid" evidence="2 3">
    <name>unnamed1</name>
</geneLocation>
<accession>A0ABZ2XLM1</accession>